<accession>A0A4U1J9U2</accession>
<proteinExistence type="predicted"/>
<feature type="region of interest" description="Disordered" evidence="1">
    <location>
        <begin position="225"/>
        <end position="244"/>
    </location>
</feature>
<organism evidence="2 3">
    <name type="scientific">Polyangium fumosum</name>
    <dbReference type="NCBI Taxonomy" id="889272"/>
    <lineage>
        <taxon>Bacteria</taxon>
        <taxon>Pseudomonadati</taxon>
        <taxon>Myxococcota</taxon>
        <taxon>Polyangia</taxon>
        <taxon>Polyangiales</taxon>
        <taxon>Polyangiaceae</taxon>
        <taxon>Polyangium</taxon>
    </lineage>
</organism>
<dbReference type="RefSeq" id="WP_136930988.1">
    <property type="nucleotide sequence ID" value="NZ_SSMQ01000022.1"/>
</dbReference>
<keyword evidence="3" id="KW-1185">Reference proteome</keyword>
<dbReference type="OrthoDB" id="5509863at2"/>
<dbReference type="Proteomes" id="UP000309215">
    <property type="component" value="Unassembled WGS sequence"/>
</dbReference>
<reference evidence="2 3" key="1">
    <citation type="submission" date="2019-04" db="EMBL/GenBank/DDBJ databases">
        <authorList>
            <person name="Li Y."/>
            <person name="Wang J."/>
        </authorList>
    </citation>
    <scope>NUCLEOTIDE SEQUENCE [LARGE SCALE GENOMIC DNA]</scope>
    <source>
        <strain evidence="2 3">DSM 14668</strain>
    </source>
</reference>
<evidence type="ECO:0000313" key="3">
    <source>
        <dbReference type="Proteomes" id="UP000309215"/>
    </source>
</evidence>
<evidence type="ECO:0000256" key="1">
    <source>
        <dbReference type="SAM" id="MobiDB-lite"/>
    </source>
</evidence>
<dbReference type="AlphaFoldDB" id="A0A4U1J9U2"/>
<evidence type="ECO:0000313" key="2">
    <source>
        <dbReference type="EMBL" id="TKD05181.1"/>
    </source>
</evidence>
<comment type="caution">
    <text evidence="2">The sequence shown here is derived from an EMBL/GenBank/DDBJ whole genome shotgun (WGS) entry which is preliminary data.</text>
</comment>
<name>A0A4U1J9U2_9BACT</name>
<sequence>MRNLTLGDLDLGMRDLLTDRKPNLVLLVCSQVYLPQLQAQYATIEALAPALVGRAFADELAEADFLHDSFGGGLWDYTEALLHAPDVSEVTRSIVRRVREALLPKRSLLADSYAEEAAAAKKNRFKLAELEADLKSLPLPDGKTLHHWAMGFVDAGDTLGKLLSARASVEADAQNDGKNNQIRKSTIKLLHRFREATRDEIELHASLPRDLESRVFGLFDELSARRSKRKTGGEEPPKGQGGTG</sequence>
<dbReference type="EMBL" id="SSMQ01000022">
    <property type="protein sequence ID" value="TKD05181.1"/>
    <property type="molecule type" value="Genomic_DNA"/>
</dbReference>
<protein>
    <submittedName>
        <fullName evidence="2">Uncharacterized protein</fullName>
    </submittedName>
</protein>
<gene>
    <name evidence="2" type="ORF">E8A74_21825</name>
</gene>